<reference evidence="1 2" key="1">
    <citation type="submission" date="2014-04" db="EMBL/GenBank/DDBJ databases">
        <authorList>
            <consortium name="DOE Joint Genome Institute"/>
            <person name="Kuo A."/>
            <person name="Kohler A."/>
            <person name="Jargeat P."/>
            <person name="Nagy L.G."/>
            <person name="Floudas D."/>
            <person name="Copeland A."/>
            <person name="Barry K.W."/>
            <person name="Cichocki N."/>
            <person name="Veneault-Fourrey C."/>
            <person name="LaButti K."/>
            <person name="Lindquist E.A."/>
            <person name="Lipzen A."/>
            <person name="Lundell T."/>
            <person name="Morin E."/>
            <person name="Murat C."/>
            <person name="Sun H."/>
            <person name="Tunlid A."/>
            <person name="Henrissat B."/>
            <person name="Grigoriev I.V."/>
            <person name="Hibbett D.S."/>
            <person name="Martin F."/>
            <person name="Nordberg H.P."/>
            <person name="Cantor M.N."/>
            <person name="Hua S.X."/>
        </authorList>
    </citation>
    <scope>NUCLEOTIDE SEQUENCE [LARGE SCALE GENOMIC DNA]</scope>
    <source>
        <strain evidence="1 2">Ve08.2h10</strain>
    </source>
</reference>
<dbReference type="InParanoid" id="A0A0D0DZS7"/>
<protein>
    <submittedName>
        <fullName evidence="1">Uncharacterized protein</fullName>
    </submittedName>
</protein>
<evidence type="ECO:0000313" key="1">
    <source>
        <dbReference type="EMBL" id="KIK92744.1"/>
    </source>
</evidence>
<keyword evidence="2" id="KW-1185">Reference proteome</keyword>
<reference evidence="2" key="2">
    <citation type="submission" date="2015-01" db="EMBL/GenBank/DDBJ databases">
        <title>Evolutionary Origins and Diversification of the Mycorrhizal Mutualists.</title>
        <authorList>
            <consortium name="DOE Joint Genome Institute"/>
            <consortium name="Mycorrhizal Genomics Consortium"/>
            <person name="Kohler A."/>
            <person name="Kuo A."/>
            <person name="Nagy L.G."/>
            <person name="Floudas D."/>
            <person name="Copeland A."/>
            <person name="Barry K.W."/>
            <person name="Cichocki N."/>
            <person name="Veneault-Fourrey C."/>
            <person name="LaButti K."/>
            <person name="Lindquist E.A."/>
            <person name="Lipzen A."/>
            <person name="Lundell T."/>
            <person name="Morin E."/>
            <person name="Murat C."/>
            <person name="Riley R."/>
            <person name="Ohm R."/>
            <person name="Sun H."/>
            <person name="Tunlid A."/>
            <person name="Henrissat B."/>
            <person name="Grigoriev I.V."/>
            <person name="Hibbett D.S."/>
            <person name="Martin F."/>
        </authorList>
    </citation>
    <scope>NUCLEOTIDE SEQUENCE [LARGE SCALE GENOMIC DNA]</scope>
    <source>
        <strain evidence="2">Ve08.2h10</strain>
    </source>
</reference>
<proteinExistence type="predicted"/>
<accession>A0A0D0DZS7</accession>
<evidence type="ECO:0000313" key="2">
    <source>
        <dbReference type="Proteomes" id="UP000054538"/>
    </source>
</evidence>
<dbReference type="AlphaFoldDB" id="A0A0D0DZS7"/>
<organism evidence="1 2">
    <name type="scientific">Paxillus rubicundulus Ve08.2h10</name>
    <dbReference type="NCBI Taxonomy" id="930991"/>
    <lineage>
        <taxon>Eukaryota</taxon>
        <taxon>Fungi</taxon>
        <taxon>Dikarya</taxon>
        <taxon>Basidiomycota</taxon>
        <taxon>Agaricomycotina</taxon>
        <taxon>Agaricomycetes</taxon>
        <taxon>Agaricomycetidae</taxon>
        <taxon>Boletales</taxon>
        <taxon>Paxilineae</taxon>
        <taxon>Paxillaceae</taxon>
        <taxon>Paxillus</taxon>
    </lineage>
</organism>
<gene>
    <name evidence="1" type="ORF">PAXRUDRAFT_829671</name>
</gene>
<sequence length="94" mass="9621">MYGICAKAQGAGPGKSNQNWESSALAVTLASNSVAGCTDGGRVHAKVGDVYQIIPISTAFGQAINSNNEVDNVSPVEKPVMVVSPSPSIHQHSA</sequence>
<dbReference type="EMBL" id="KN825247">
    <property type="protein sequence ID" value="KIK92744.1"/>
    <property type="molecule type" value="Genomic_DNA"/>
</dbReference>
<dbReference type="HOGENOM" id="CLU_2386845_0_0_1"/>
<dbReference type="Proteomes" id="UP000054538">
    <property type="component" value="Unassembled WGS sequence"/>
</dbReference>
<name>A0A0D0DZS7_9AGAM</name>